<sequence>MSRIYDNKPLQSLPVQNHNLGGTWEPRQYQEGQGILLEGTIQARSRHVITDVKSEKTRYFVFHISVSRAHRRQFDRSGKEIEPNFSETKKVNTGFLNSSYKVEAKGDTDRLTIDEVAKIVSKQELDALVTRHRPQNCLSFWVTEQAVEHLELVEGDDVRVKTSGNGPFISSISKLDTLKSTVSNYAGGEVVGTSWTDKIMTVKSQQHEEMEDTQGADDDEWDD</sequence>
<accession>A0A1S3JKV7</accession>
<dbReference type="Proteomes" id="UP000085678">
    <property type="component" value="Unplaced"/>
</dbReference>
<gene>
    <name evidence="5" type="primary">LOC106173961</name>
</gene>
<organism evidence="4 5">
    <name type="scientific">Lingula anatina</name>
    <name type="common">Brachiopod</name>
    <name type="synonym">Lingula unguis</name>
    <dbReference type="NCBI Taxonomy" id="7574"/>
    <lineage>
        <taxon>Eukaryota</taxon>
        <taxon>Metazoa</taxon>
        <taxon>Spiralia</taxon>
        <taxon>Lophotrochozoa</taxon>
        <taxon>Brachiopoda</taxon>
        <taxon>Linguliformea</taxon>
        <taxon>Lingulata</taxon>
        <taxon>Lingulida</taxon>
        <taxon>Linguloidea</taxon>
        <taxon>Lingulidae</taxon>
        <taxon>Lingula</taxon>
    </lineage>
</organism>
<dbReference type="GO" id="GO:0051126">
    <property type="term" value="P:negative regulation of actin nucleation"/>
    <property type="evidence" value="ECO:0007669"/>
    <property type="project" value="InterPro"/>
</dbReference>
<dbReference type="PANTHER" id="PTHR31199:SF1">
    <property type="entry name" value="ARPIN"/>
    <property type="match status" value="1"/>
</dbReference>
<comment type="similarity">
    <text evidence="1">Belongs to the Arpin family.</text>
</comment>
<dbReference type="STRING" id="7574.A0A1S3JKV7"/>
<dbReference type="AlphaFoldDB" id="A0A1S3JKV7"/>
<dbReference type="Pfam" id="PF10574">
    <property type="entry name" value="UPF0552"/>
    <property type="match status" value="1"/>
</dbReference>
<reference evidence="5" key="1">
    <citation type="submission" date="2025-08" db="UniProtKB">
        <authorList>
            <consortium name="RefSeq"/>
        </authorList>
    </citation>
    <scope>IDENTIFICATION</scope>
    <source>
        <tissue evidence="5">Gonads</tissue>
    </source>
</reference>
<evidence type="ECO:0000313" key="5">
    <source>
        <dbReference type="RefSeq" id="XP_013410766.1"/>
    </source>
</evidence>
<keyword evidence="4" id="KW-1185">Reference proteome</keyword>
<dbReference type="PANTHER" id="PTHR31199">
    <property type="entry name" value="ARPIN"/>
    <property type="match status" value="1"/>
</dbReference>
<proteinExistence type="inferred from homology"/>
<feature type="region of interest" description="Disordered" evidence="3">
    <location>
        <begin position="204"/>
        <end position="223"/>
    </location>
</feature>
<protein>
    <recommendedName>
        <fullName evidence="2">Arpin</fullName>
    </recommendedName>
</protein>
<evidence type="ECO:0000256" key="1">
    <source>
        <dbReference type="ARBA" id="ARBA00008453"/>
    </source>
</evidence>
<feature type="compositionally biased region" description="Acidic residues" evidence="3">
    <location>
        <begin position="209"/>
        <end position="223"/>
    </location>
</feature>
<evidence type="ECO:0000256" key="2">
    <source>
        <dbReference type="ARBA" id="ARBA00019314"/>
    </source>
</evidence>
<name>A0A1S3JKV7_LINAN</name>
<dbReference type="RefSeq" id="XP_013410766.1">
    <property type="nucleotide sequence ID" value="XM_013555312.1"/>
</dbReference>
<dbReference type="OrthoDB" id="5953051at2759"/>
<dbReference type="InterPro" id="IPR018889">
    <property type="entry name" value="Arpin"/>
</dbReference>
<evidence type="ECO:0000313" key="4">
    <source>
        <dbReference type="Proteomes" id="UP000085678"/>
    </source>
</evidence>
<evidence type="ECO:0000256" key="3">
    <source>
        <dbReference type="SAM" id="MobiDB-lite"/>
    </source>
</evidence>
<dbReference type="InParanoid" id="A0A1S3JKV7"/>
<dbReference type="GeneID" id="106173961"/>
<dbReference type="KEGG" id="lak:106173961"/>
<dbReference type="OMA" id="QTVAFWI"/>